<evidence type="ECO:0000313" key="1">
    <source>
        <dbReference type="EMBL" id="MIQ23441.1"/>
    </source>
</evidence>
<organism evidence="1">
    <name type="scientific">Salmonella enteritidis</name>
    <dbReference type="NCBI Taxonomy" id="149539"/>
    <lineage>
        <taxon>Bacteria</taxon>
        <taxon>Pseudomonadati</taxon>
        <taxon>Pseudomonadota</taxon>
        <taxon>Gammaproteobacteria</taxon>
        <taxon>Enterobacterales</taxon>
        <taxon>Enterobacteriaceae</taxon>
        <taxon>Salmonella</taxon>
    </lineage>
</organism>
<name>A0A657F098_SALEN</name>
<accession>A0A657F098</accession>
<protein>
    <recommendedName>
        <fullName evidence="2">YajA protein</fullName>
    </recommendedName>
</protein>
<dbReference type="InterPro" id="IPR010982">
    <property type="entry name" value="Lambda_DNA-bd_dom_sf"/>
</dbReference>
<dbReference type="AlphaFoldDB" id="A0A657F098"/>
<reference evidence="1" key="1">
    <citation type="submission" date="2018-08" db="EMBL/GenBank/DDBJ databases">
        <authorList>
            <person name="Ashton P.M."/>
            <person name="Dallman T."/>
            <person name="Nair S."/>
            <person name="De Pinna E."/>
            <person name="Peters T."/>
            <person name="Grant K."/>
        </authorList>
    </citation>
    <scope>NUCLEOTIDE SEQUENCE [LARGE SCALE GENOMIC DNA]</scope>
    <source>
        <strain evidence="1">38306</strain>
    </source>
</reference>
<dbReference type="GO" id="GO:0003677">
    <property type="term" value="F:DNA binding"/>
    <property type="evidence" value="ECO:0007669"/>
    <property type="project" value="InterPro"/>
</dbReference>
<dbReference type="Gene3D" id="1.10.260.40">
    <property type="entry name" value="lambda repressor-like DNA-binding domains"/>
    <property type="match status" value="1"/>
</dbReference>
<sequence>MQTKPTPADVKEARISAGLTLKEAAEIFGYQLNTWQMKESAGKATRSLSVGEYNYLLLLAGKHPEYVLCKRDTITAEPTTV</sequence>
<evidence type="ECO:0008006" key="2">
    <source>
        <dbReference type="Google" id="ProtNLM"/>
    </source>
</evidence>
<dbReference type="EMBL" id="RSQT01000053">
    <property type="protein sequence ID" value="MIQ23441.1"/>
    <property type="molecule type" value="Genomic_DNA"/>
</dbReference>
<comment type="caution">
    <text evidence="1">The sequence shown here is derived from an EMBL/GenBank/DDBJ whole genome shotgun (WGS) entry which is preliminary data.</text>
</comment>
<proteinExistence type="predicted"/>
<gene>
    <name evidence="1" type="ORF">ZQ07_23265</name>
</gene>
<dbReference type="Proteomes" id="UP000885271">
    <property type="component" value="Unassembled WGS sequence"/>
</dbReference>